<accession>A0A7Z0WHQ8</accession>
<organism evidence="1 2">
    <name type="scientific">Actinophytocola xinjiangensis</name>
    <dbReference type="NCBI Taxonomy" id="485602"/>
    <lineage>
        <taxon>Bacteria</taxon>
        <taxon>Bacillati</taxon>
        <taxon>Actinomycetota</taxon>
        <taxon>Actinomycetes</taxon>
        <taxon>Pseudonocardiales</taxon>
        <taxon>Pseudonocardiaceae</taxon>
    </lineage>
</organism>
<dbReference type="Proteomes" id="UP000185696">
    <property type="component" value="Unassembled WGS sequence"/>
</dbReference>
<evidence type="ECO:0000313" key="1">
    <source>
        <dbReference type="EMBL" id="OLF06765.1"/>
    </source>
</evidence>
<reference evidence="1 2" key="1">
    <citation type="submission" date="2016-12" db="EMBL/GenBank/DDBJ databases">
        <title>The draft genome sequence of Actinophytocola xinjiangensis.</title>
        <authorList>
            <person name="Wang W."/>
            <person name="Yuan L."/>
        </authorList>
    </citation>
    <scope>NUCLEOTIDE SEQUENCE [LARGE SCALE GENOMIC DNA]</scope>
    <source>
        <strain evidence="1 2">CGMCC 4.4663</strain>
    </source>
</reference>
<dbReference type="SUPFAM" id="SSF144010">
    <property type="entry name" value="CofE-like"/>
    <property type="match status" value="1"/>
</dbReference>
<comment type="caution">
    <text evidence="1">The sequence shown here is derived from an EMBL/GenBank/DDBJ whole genome shotgun (WGS) entry which is preliminary data.</text>
</comment>
<name>A0A7Z0WHQ8_9PSEU</name>
<dbReference type="EMBL" id="MSIF01000019">
    <property type="protein sequence ID" value="OLF06765.1"/>
    <property type="molecule type" value="Genomic_DNA"/>
</dbReference>
<evidence type="ECO:0000313" key="2">
    <source>
        <dbReference type="Proteomes" id="UP000185696"/>
    </source>
</evidence>
<dbReference type="AlphaFoldDB" id="A0A7Z0WHQ8"/>
<keyword evidence="2" id="KW-1185">Reference proteome</keyword>
<protein>
    <recommendedName>
        <fullName evidence="3">F420-0:gamma-glutamyl ligase</fullName>
    </recommendedName>
</protein>
<proteinExistence type="predicted"/>
<gene>
    <name evidence="1" type="ORF">BLA60_29850</name>
</gene>
<sequence length="226" mass="23956">MSDARIDGRRWERTVLRTPWLTEHHDLGAVLAAALADVDTPGQEHRVLAVAEKAAIVTSGRTIPADRARWLARVLANAVRPVGDSEGLSVPAKMQYVLDETGYLRVLWAAAASALTRPLGVPGVFYRIAGTVARDLDGARGAYPETLLPPLSEGEAQLLAHHLAVRLGLPVAVVDVNDRGGSVRGRSPGCPPAATLLAVLADNPLGHRRQSTPAVLLRSPAHGAEQ</sequence>
<dbReference type="RefSeq" id="WP_075136365.1">
    <property type="nucleotide sequence ID" value="NZ_MSIF01000019.1"/>
</dbReference>
<evidence type="ECO:0008006" key="3">
    <source>
        <dbReference type="Google" id="ProtNLM"/>
    </source>
</evidence>